<evidence type="ECO:0000313" key="6">
    <source>
        <dbReference type="Proteomes" id="UP000544872"/>
    </source>
</evidence>
<comment type="similarity">
    <text evidence="1">Belongs to the hemerythrin family.</text>
</comment>
<name>A0A7W9ZGL2_NOVIT</name>
<dbReference type="SUPFAM" id="SSF47188">
    <property type="entry name" value="Hemerythrin-like"/>
    <property type="match status" value="1"/>
</dbReference>
<evidence type="ECO:0000256" key="2">
    <source>
        <dbReference type="ARBA" id="ARBA00022723"/>
    </source>
</evidence>
<dbReference type="RefSeq" id="WP_184262159.1">
    <property type="nucleotide sequence ID" value="NZ_JACIIX010000003.1"/>
</dbReference>
<reference evidence="5 6" key="1">
    <citation type="submission" date="2020-08" db="EMBL/GenBank/DDBJ databases">
        <title>Genomic Encyclopedia of Type Strains, Phase IV (KMG-IV): sequencing the most valuable type-strain genomes for metagenomic binning, comparative biology and taxonomic classification.</title>
        <authorList>
            <person name="Goeker M."/>
        </authorList>
    </citation>
    <scope>NUCLEOTIDE SEQUENCE [LARGE SCALE GENOMIC DNA]</scope>
    <source>
        <strain evidence="5 6">DSM 11590</strain>
    </source>
</reference>
<dbReference type="InterPro" id="IPR012827">
    <property type="entry name" value="Hemerythrin_metal-bd"/>
</dbReference>
<dbReference type="GO" id="GO:0046872">
    <property type="term" value="F:metal ion binding"/>
    <property type="evidence" value="ECO:0007669"/>
    <property type="project" value="UniProtKB-KW"/>
</dbReference>
<protein>
    <submittedName>
        <fullName evidence="5">Hemerythrin-like metal-binding protein</fullName>
    </submittedName>
</protein>
<sequence length="211" mass="22991">MIPVRVGNSILDHDHAELSCLLEDLHALWINRCGLRALLAGLIRFEDALCAHFAIEEAILGGCGYPGLAHHKGQHRAFLGEVATFRKALAEGNHPEDGRPLHGFDIASRLSDLLYAHELVEDSSYIPALTVLPDVPEDVIRQRLSPLVEEATQLKTAPQPVLHAADAPALTPQATHALTRLTREMAGGGLKPEQVAADFLPYWVEQTPLSC</sequence>
<evidence type="ECO:0000313" key="5">
    <source>
        <dbReference type="EMBL" id="MBB6209679.1"/>
    </source>
</evidence>
<proteinExistence type="inferred from homology"/>
<evidence type="ECO:0000259" key="4">
    <source>
        <dbReference type="Pfam" id="PF01814"/>
    </source>
</evidence>
<dbReference type="EMBL" id="JACIIX010000003">
    <property type="protein sequence ID" value="MBB6209679.1"/>
    <property type="molecule type" value="Genomic_DNA"/>
</dbReference>
<dbReference type="Gene3D" id="1.20.120.50">
    <property type="entry name" value="Hemerythrin-like"/>
    <property type="match status" value="1"/>
</dbReference>
<evidence type="ECO:0000256" key="1">
    <source>
        <dbReference type="ARBA" id="ARBA00010587"/>
    </source>
</evidence>
<dbReference type="InterPro" id="IPR012312">
    <property type="entry name" value="Hemerythrin-like"/>
</dbReference>
<keyword evidence="6" id="KW-1185">Reference proteome</keyword>
<dbReference type="InterPro" id="IPR016131">
    <property type="entry name" value="Haemerythrin_Fe_BS"/>
</dbReference>
<accession>A0A7W9ZGL2</accession>
<keyword evidence="3" id="KW-0408">Iron</keyword>
<dbReference type="NCBIfam" id="TIGR02481">
    <property type="entry name" value="hemeryth_dom"/>
    <property type="match status" value="1"/>
</dbReference>
<comment type="caution">
    <text evidence="5">The sequence shown here is derived from an EMBL/GenBank/DDBJ whole genome shotgun (WGS) entry which is preliminary data.</text>
</comment>
<dbReference type="CDD" id="cd12107">
    <property type="entry name" value="Hemerythrin"/>
    <property type="match status" value="1"/>
</dbReference>
<dbReference type="Proteomes" id="UP000544872">
    <property type="component" value="Unassembled WGS sequence"/>
</dbReference>
<dbReference type="Pfam" id="PF01814">
    <property type="entry name" value="Hemerythrin"/>
    <property type="match status" value="1"/>
</dbReference>
<dbReference type="InterPro" id="IPR035938">
    <property type="entry name" value="Hemerythrin-like_sf"/>
</dbReference>
<evidence type="ECO:0000256" key="3">
    <source>
        <dbReference type="ARBA" id="ARBA00023004"/>
    </source>
</evidence>
<dbReference type="PROSITE" id="PS00550">
    <property type="entry name" value="HEMERYTHRINS"/>
    <property type="match status" value="1"/>
</dbReference>
<organism evidence="5 6">
    <name type="scientific">Novispirillum itersonii</name>
    <name type="common">Aquaspirillum itersonii</name>
    <dbReference type="NCBI Taxonomy" id="189"/>
    <lineage>
        <taxon>Bacteria</taxon>
        <taxon>Pseudomonadati</taxon>
        <taxon>Pseudomonadota</taxon>
        <taxon>Alphaproteobacteria</taxon>
        <taxon>Rhodospirillales</taxon>
        <taxon>Novispirillaceae</taxon>
        <taxon>Novispirillum</taxon>
    </lineage>
</organism>
<feature type="domain" description="Hemerythrin-like" evidence="4">
    <location>
        <begin position="8"/>
        <end position="129"/>
    </location>
</feature>
<keyword evidence="2" id="KW-0479">Metal-binding</keyword>
<dbReference type="AlphaFoldDB" id="A0A7W9ZGL2"/>
<gene>
    <name evidence="5" type="ORF">FHS48_001087</name>
</gene>